<keyword evidence="7" id="KW-0378">Hydrolase</keyword>
<evidence type="ECO:0000313" key="11">
    <source>
        <dbReference type="Proteomes" id="UP000053881"/>
    </source>
</evidence>
<keyword evidence="7" id="KW-0963">Cytoplasm</keyword>
<dbReference type="PANTHER" id="PTHR24421">
    <property type="entry name" value="NITRATE/NITRITE SENSOR PROTEIN NARX-RELATED"/>
    <property type="match status" value="1"/>
</dbReference>
<evidence type="ECO:0000256" key="7">
    <source>
        <dbReference type="PIRNR" id="PIRNR003169"/>
    </source>
</evidence>
<comment type="function">
    <text evidence="7">Member of the two-component regulatory system DegS/DegU, which plays an important role in the transition growth phase.</text>
</comment>
<comment type="caution">
    <text evidence="10">The sequence shown here is derived from an EMBL/GenBank/DDBJ whole genome shotgun (WGS) entry which is preliminary data.</text>
</comment>
<dbReference type="GO" id="GO:0005737">
    <property type="term" value="C:cytoplasm"/>
    <property type="evidence" value="ECO:0007669"/>
    <property type="project" value="UniProtKB-SubCell"/>
</dbReference>
<feature type="coiled-coil region" evidence="8">
    <location>
        <begin position="111"/>
        <end position="138"/>
    </location>
</feature>
<dbReference type="PIRSF" id="PIRSF003169">
    <property type="entry name" value="STHK_DegS"/>
    <property type="match status" value="1"/>
</dbReference>
<name>A0A0Q9XTT3_9BACI</name>
<evidence type="ECO:0000256" key="4">
    <source>
        <dbReference type="ARBA" id="ARBA00022777"/>
    </source>
</evidence>
<dbReference type="GO" id="GO:0016020">
    <property type="term" value="C:membrane"/>
    <property type="evidence" value="ECO:0007669"/>
    <property type="project" value="InterPro"/>
</dbReference>
<dbReference type="GO" id="GO:0005524">
    <property type="term" value="F:ATP binding"/>
    <property type="evidence" value="ECO:0007669"/>
    <property type="project" value="UniProtKB-UniRule"/>
</dbReference>
<dbReference type="InterPro" id="IPR016381">
    <property type="entry name" value="Sig_transdc_His_kinase_DegS"/>
</dbReference>
<dbReference type="GO" id="GO:0004721">
    <property type="term" value="F:phosphoprotein phosphatase activity"/>
    <property type="evidence" value="ECO:0007669"/>
    <property type="project" value="UniProtKB-UniRule"/>
</dbReference>
<protein>
    <recommendedName>
        <fullName evidence="7">Signal transduction histidine-protein kinase/phosphatase DegS</fullName>
        <ecNumber evidence="7">2.7.13.3</ecNumber>
        <ecNumber evidence="7">3.1.3.-</ecNumber>
    </recommendedName>
</protein>
<dbReference type="AlphaFoldDB" id="A0A0Q9XTT3"/>
<dbReference type="PATRIC" id="fig|217031.4.peg.5064"/>
<evidence type="ECO:0000256" key="1">
    <source>
        <dbReference type="ARBA" id="ARBA00000085"/>
    </source>
</evidence>
<dbReference type="InterPro" id="IPR011712">
    <property type="entry name" value="Sig_transdc_His_kin_sub3_dim/P"/>
</dbReference>
<keyword evidence="3 7" id="KW-0547">Nucleotide-binding</keyword>
<reference evidence="10 11" key="1">
    <citation type="submission" date="2015-06" db="EMBL/GenBank/DDBJ databases">
        <title>Genome sequencing project of Bacillus galactosidilyticus PL133.</title>
        <authorList>
            <person name="Gaiero J."/>
            <person name="Nicol R."/>
            <person name="Habash M."/>
        </authorList>
    </citation>
    <scope>NUCLEOTIDE SEQUENCE [LARGE SCALE GENOMIC DNA]</scope>
    <source>
        <strain evidence="10 11">PL133</strain>
    </source>
</reference>
<evidence type="ECO:0000256" key="5">
    <source>
        <dbReference type="ARBA" id="ARBA00022840"/>
    </source>
</evidence>
<accession>A0A0Q9XTT3</accession>
<dbReference type="Proteomes" id="UP000053881">
    <property type="component" value="Unassembled WGS sequence"/>
</dbReference>
<dbReference type="PANTHER" id="PTHR24421:SF55">
    <property type="entry name" value="SENSOR HISTIDINE KINASE YDFH"/>
    <property type="match status" value="1"/>
</dbReference>
<dbReference type="Pfam" id="PF07730">
    <property type="entry name" value="HisKA_3"/>
    <property type="match status" value="1"/>
</dbReference>
<dbReference type="EMBL" id="LGPB01000113">
    <property type="protein sequence ID" value="KRG11711.1"/>
    <property type="molecule type" value="Genomic_DNA"/>
</dbReference>
<gene>
    <name evidence="10" type="ORF">ACA29_14970</name>
</gene>
<feature type="domain" description="Histidine kinase" evidence="9">
    <location>
        <begin position="183"/>
        <end position="380"/>
    </location>
</feature>
<evidence type="ECO:0000259" key="9">
    <source>
        <dbReference type="PROSITE" id="PS50109"/>
    </source>
</evidence>
<dbReference type="Gene3D" id="3.30.565.10">
    <property type="entry name" value="Histidine kinase-like ATPase, C-terminal domain"/>
    <property type="match status" value="1"/>
</dbReference>
<evidence type="ECO:0000256" key="8">
    <source>
        <dbReference type="SAM" id="Coils"/>
    </source>
</evidence>
<evidence type="ECO:0000256" key="6">
    <source>
        <dbReference type="ARBA" id="ARBA00023012"/>
    </source>
</evidence>
<dbReference type="EC" id="3.1.3.-" evidence="7"/>
<dbReference type="Pfam" id="PF02518">
    <property type="entry name" value="HATPase_c"/>
    <property type="match status" value="1"/>
</dbReference>
<dbReference type="GO" id="GO:0000155">
    <property type="term" value="F:phosphorelay sensor kinase activity"/>
    <property type="evidence" value="ECO:0007669"/>
    <property type="project" value="UniProtKB-UniRule"/>
</dbReference>
<keyword evidence="5 7" id="KW-0067">ATP-binding</keyword>
<dbReference type="Pfam" id="PF05384">
    <property type="entry name" value="DegS"/>
    <property type="match status" value="1"/>
</dbReference>
<dbReference type="SUPFAM" id="SSF55874">
    <property type="entry name" value="ATPase domain of HSP90 chaperone/DNA topoisomerase II/histidine kinase"/>
    <property type="match status" value="1"/>
</dbReference>
<keyword evidence="6 7" id="KW-0902">Two-component regulatory system</keyword>
<evidence type="ECO:0000256" key="2">
    <source>
        <dbReference type="ARBA" id="ARBA00022679"/>
    </source>
</evidence>
<comment type="catalytic activity">
    <reaction evidence="1 7">
        <text>ATP + protein L-histidine = ADP + protein N-phospho-L-histidine.</text>
        <dbReference type="EC" id="2.7.13.3"/>
    </reaction>
</comment>
<dbReference type="CDD" id="cd16917">
    <property type="entry name" value="HATPase_UhpB-NarQ-NarX-like"/>
    <property type="match status" value="1"/>
</dbReference>
<proteinExistence type="predicted"/>
<keyword evidence="8" id="KW-0175">Coiled coil</keyword>
<dbReference type="EC" id="2.7.13.3" evidence="7"/>
<dbReference type="PROSITE" id="PS50109">
    <property type="entry name" value="HIS_KIN"/>
    <property type="match status" value="1"/>
</dbReference>
<comment type="subcellular location">
    <subcellularLocation>
        <location evidence="7">Cytoplasm</location>
    </subcellularLocation>
</comment>
<sequence>MPLRKLDVKALDFIVEQMIDTVDKSKNEIFRIGEQCRKDHDSLVAELREIKTKVGQVIAESDELEEKSRYARKRLSEVSRNFKTYSEEQVRKVYEFAHNLHTQYIVNEQLEKQLRQRRDDLERRLLGLQETIDRSELLVSQITVISNYLISDIKDIGIALEDAKMKQDFGLRIIEAQEEERKRISREIHDGPAQLLANVLIRSDIAEKVHIEQGPDEAFKEIQSLKEMIRDALYEVRRIIYDLRPMALDDLGLIPTLKKYISTMGEYHPSVYIQFVNLGEDKRLPSKYEVALFRLIQESLNNALKHANAKEIKVKLQVCNERVSVVIRDDGKGFDPSVNKNGSFGLIGMKERIAILEGELKIESAPNKGTLINIKVPVLE</sequence>
<keyword evidence="7" id="KW-0904">Protein phosphatase</keyword>
<organism evidence="10 11">
    <name type="scientific">Lederbergia galactosidilytica</name>
    <dbReference type="NCBI Taxonomy" id="217031"/>
    <lineage>
        <taxon>Bacteria</taxon>
        <taxon>Bacillati</taxon>
        <taxon>Bacillota</taxon>
        <taxon>Bacilli</taxon>
        <taxon>Bacillales</taxon>
        <taxon>Bacillaceae</taxon>
        <taxon>Lederbergia</taxon>
    </lineage>
</organism>
<dbReference type="InterPro" id="IPR036890">
    <property type="entry name" value="HATPase_C_sf"/>
</dbReference>
<dbReference type="InterPro" id="IPR003594">
    <property type="entry name" value="HATPase_dom"/>
</dbReference>
<evidence type="ECO:0000313" key="10">
    <source>
        <dbReference type="EMBL" id="KRG11711.1"/>
    </source>
</evidence>
<dbReference type="GO" id="GO:0046983">
    <property type="term" value="F:protein dimerization activity"/>
    <property type="evidence" value="ECO:0007669"/>
    <property type="project" value="InterPro"/>
</dbReference>
<dbReference type="SMART" id="SM00387">
    <property type="entry name" value="HATPase_c"/>
    <property type="match status" value="1"/>
</dbReference>
<keyword evidence="4 7" id="KW-0418">Kinase</keyword>
<dbReference type="InterPro" id="IPR050482">
    <property type="entry name" value="Sensor_HK_TwoCompSys"/>
</dbReference>
<dbReference type="Gene3D" id="1.20.5.1930">
    <property type="match status" value="1"/>
</dbReference>
<keyword evidence="2 7" id="KW-0808">Transferase</keyword>
<dbReference type="InterPro" id="IPR008595">
    <property type="entry name" value="DegS"/>
</dbReference>
<dbReference type="InterPro" id="IPR005467">
    <property type="entry name" value="His_kinase_dom"/>
</dbReference>
<evidence type="ECO:0000256" key="3">
    <source>
        <dbReference type="ARBA" id="ARBA00022741"/>
    </source>
</evidence>